<evidence type="ECO:0000259" key="1">
    <source>
        <dbReference type="Pfam" id="PF22296"/>
    </source>
</evidence>
<dbReference type="Proteomes" id="UP000177777">
    <property type="component" value="Unassembled WGS sequence"/>
</dbReference>
<dbReference type="NCBIfam" id="NF033474">
    <property type="entry name" value="DivGenRetAVD"/>
    <property type="match status" value="1"/>
</dbReference>
<dbReference type="InterPro" id="IPR055360">
    <property type="entry name" value="bAvd"/>
</dbReference>
<evidence type="ECO:0000313" key="2">
    <source>
        <dbReference type="EMBL" id="OGI77185.1"/>
    </source>
</evidence>
<feature type="domain" description="bAvd-like" evidence="1">
    <location>
        <begin position="8"/>
        <end position="112"/>
    </location>
</feature>
<evidence type="ECO:0000313" key="3">
    <source>
        <dbReference type="Proteomes" id="UP000177777"/>
    </source>
</evidence>
<gene>
    <name evidence="2" type="ORF">A3D42_00080</name>
</gene>
<reference evidence="2 3" key="1">
    <citation type="journal article" date="2016" name="Nat. Commun.">
        <title>Thousands of microbial genomes shed light on interconnected biogeochemical processes in an aquifer system.</title>
        <authorList>
            <person name="Anantharaman K."/>
            <person name="Brown C.T."/>
            <person name="Hug L.A."/>
            <person name="Sharon I."/>
            <person name="Castelle C.J."/>
            <person name="Probst A.J."/>
            <person name="Thomas B.C."/>
            <person name="Singh A."/>
            <person name="Wilkins M.J."/>
            <person name="Karaoz U."/>
            <person name="Brodie E.L."/>
            <person name="Williams K.H."/>
            <person name="Hubbard S.S."/>
            <person name="Banfield J.F."/>
        </authorList>
    </citation>
    <scope>NUCLEOTIDE SEQUENCE [LARGE SCALE GENOMIC DNA]</scope>
</reference>
<accession>A0A1F6W676</accession>
<organism evidence="2 3">
    <name type="scientific">Candidatus Nomurabacteria bacterium RIFCSPHIGHO2_02_FULL_41_18</name>
    <dbReference type="NCBI Taxonomy" id="1801754"/>
    <lineage>
        <taxon>Bacteria</taxon>
        <taxon>Candidatus Nomuraibacteriota</taxon>
    </lineage>
</organism>
<dbReference type="Gene3D" id="1.20.1440.60">
    <property type="entry name" value="23S rRNA-intervening sequence"/>
    <property type="match status" value="1"/>
</dbReference>
<name>A0A1F6W676_9BACT</name>
<dbReference type="CDD" id="cd16376">
    <property type="entry name" value="Avd_like"/>
    <property type="match status" value="1"/>
</dbReference>
<dbReference type="InterPro" id="IPR036583">
    <property type="entry name" value="23S_rRNA_IVS_sf"/>
</dbReference>
<proteinExistence type="predicted"/>
<dbReference type="Pfam" id="PF22296">
    <property type="entry name" value="bAvd"/>
    <property type="match status" value="1"/>
</dbReference>
<dbReference type="EMBL" id="MFUE01000018">
    <property type="protein sequence ID" value="OGI77185.1"/>
    <property type="molecule type" value="Genomic_DNA"/>
</dbReference>
<comment type="caution">
    <text evidence="2">The sequence shown here is derived from an EMBL/GenBank/DDBJ whole genome shotgun (WGS) entry which is preliminary data.</text>
</comment>
<dbReference type="AlphaFoldDB" id="A0A1F6W676"/>
<protein>
    <recommendedName>
        <fullName evidence="1">bAvd-like domain-containing protein</fullName>
    </recommendedName>
</protein>
<dbReference type="SUPFAM" id="SSF158446">
    <property type="entry name" value="IVS-encoded protein-like"/>
    <property type="match status" value="1"/>
</dbReference>
<sequence>MNDLDIPILKKSYELYKVFHDYRKLVLKSDRFTIFKRSEDIIIDIVELFLEAGYSKSTNKMPILEKASVKLNTLRFLIRLMKDTKSLDNKKYVTLQEMIDEIGRMLGGWIRSSSR</sequence>